<comment type="pathway">
    <text evidence="3">Nucleotide-sugar biosynthesis; GDP-alpha-D-mannose biosynthesis; alpha-D-mannose 1-phosphate from D-fructose 6-phosphate: step 2/2.</text>
</comment>
<keyword evidence="14" id="KW-1185">Reference proteome</keyword>
<accession>A0ABY8TW85</accession>
<organism evidence="13 14">
    <name type="scientific">Tetradesmus obliquus</name>
    <name type="common">Green alga</name>
    <name type="synonym">Acutodesmus obliquus</name>
    <dbReference type="NCBI Taxonomy" id="3088"/>
    <lineage>
        <taxon>Eukaryota</taxon>
        <taxon>Viridiplantae</taxon>
        <taxon>Chlorophyta</taxon>
        <taxon>core chlorophytes</taxon>
        <taxon>Chlorophyceae</taxon>
        <taxon>CS clade</taxon>
        <taxon>Sphaeropleales</taxon>
        <taxon>Scenedesmaceae</taxon>
        <taxon>Tetradesmus</taxon>
    </lineage>
</organism>
<evidence type="ECO:0000256" key="5">
    <source>
        <dbReference type="ARBA" id="ARBA00011738"/>
    </source>
</evidence>
<dbReference type="InterPro" id="IPR053250">
    <property type="entry name" value="Glycosyltransferase_77"/>
</dbReference>
<feature type="domain" description="Nucleotide-diphospho-sugar transferase" evidence="12">
    <location>
        <begin position="402"/>
        <end position="626"/>
    </location>
</feature>
<dbReference type="SFLD" id="SFLDF00445">
    <property type="entry name" value="alpha-phosphomannomutase"/>
    <property type="match status" value="1"/>
</dbReference>
<reference evidence="13 14" key="1">
    <citation type="submission" date="2023-05" db="EMBL/GenBank/DDBJ databases">
        <title>A 100% complete, gapless, phased diploid assembly of the Scenedesmus obliquus UTEX 3031 genome.</title>
        <authorList>
            <person name="Biondi T.C."/>
            <person name="Hanschen E.R."/>
            <person name="Kwon T."/>
            <person name="Eng W."/>
            <person name="Kruse C.P.S."/>
            <person name="Koehler S.I."/>
            <person name="Kunde Y."/>
            <person name="Gleasner C.D."/>
            <person name="You Mak K.T."/>
            <person name="Polle J."/>
            <person name="Hovde B.T."/>
            <person name="Starkenburg S.R."/>
        </authorList>
    </citation>
    <scope>NUCLEOTIDE SEQUENCE [LARGE SCALE GENOMIC DNA]</scope>
    <source>
        <strain evidence="13 14">DOE0152z</strain>
    </source>
</reference>
<dbReference type="InterPro" id="IPR023214">
    <property type="entry name" value="HAD_sf"/>
</dbReference>
<comment type="subcellular location">
    <subcellularLocation>
        <location evidence="2">Cytoplasm</location>
    </subcellularLocation>
</comment>
<evidence type="ECO:0000256" key="6">
    <source>
        <dbReference type="ARBA" id="ARBA00012730"/>
    </source>
</evidence>
<keyword evidence="8" id="KW-0963">Cytoplasm</keyword>
<dbReference type="SFLD" id="SFLDG01143">
    <property type="entry name" value="C2.B.3:_Phosphomannomutase_Lik"/>
    <property type="match status" value="1"/>
</dbReference>
<dbReference type="Pfam" id="PF03332">
    <property type="entry name" value="PMM"/>
    <property type="match status" value="1"/>
</dbReference>
<dbReference type="SFLD" id="SFLDG01140">
    <property type="entry name" value="C2.B:_Phosphomannomutase_and_P"/>
    <property type="match status" value="1"/>
</dbReference>
<comment type="catalytic activity">
    <reaction evidence="1">
        <text>alpha-D-mannose 1-phosphate = D-mannose 6-phosphate</text>
        <dbReference type="Rhea" id="RHEA:11140"/>
        <dbReference type="ChEBI" id="CHEBI:58409"/>
        <dbReference type="ChEBI" id="CHEBI:58735"/>
        <dbReference type="EC" id="5.4.2.8"/>
    </reaction>
</comment>
<evidence type="ECO:0000313" key="13">
    <source>
        <dbReference type="EMBL" id="WIA13404.1"/>
    </source>
</evidence>
<sequence>MAKRILALFDVDGTLTVPRKTASKQTLDFLQELRKVVKVGIVGGSDLVKIQEQLGDNVLTAYDYVFSENGLVAHKGGEQIAVQSLKVHLGEDKLKRFINFVLHFIADLDIPIKRGTFIEFRNGMLNVSPIGRNCSQEERDAFEVFDKEAGVRPKMVEVLRKEFAEYNLTYSIGGQISFDVFPQGWDKTYCLRFVEGDFDEIHFFGDKTFPGGNDYEIFMSEKTVGHTVTSPADTEKQCTEAFLSQPLYWKFYAEVIHRYEPDPALALIREIEQESGQPLAAAGGNRKVDPGASPQQQLITGKHVDLSKLTLEQLERLKEKAREKQWEDEWWKLYQKKENERREKVAASYRSKEKTTISMYNMTLTRESVHRVAKDGYLFVTWANHHYTDFALTWVQHMKLQNITNFMVGAMDDKILASLARRSIPTFSMQSGLTTGDFGWGSPTFAKMGRKKISLIAMFLKLDVQVVISDVDVMWLRDPVPFFKRFPDADVLTSTDHLASTVEGREELERYPEAGSAFNIGIMLFRKKALPFVEEWVRVIESDDKIWDQNAFNDLARKGQHILPDDPNHYFKGDDGKLVMGVLPLAYFASGHVYFTQRMHETLGIQPYAVHATFQFSGTPGKKNRFREAGLWLEQYEYYRPKNGFLAYESSIPRALLDGAGPRTGKMDINNTIGHFELVNYQLKELRNAMALATVLNRTLVLPAFWCGLDRYWAPHAGTLPGSEFKLPFPCPADHVLDLENGFSRHWDENEFGPNLDYREASFLNSTGLPHVIKESAVNVVVCTKGKGYCPEPDAPGTVDGNKIFLQENLLSEQIKLTLSPVSHVQELLNALRTAGLDRAL</sequence>
<dbReference type="InterPro" id="IPR006379">
    <property type="entry name" value="HAD-SF_hydro_IIB"/>
</dbReference>
<protein>
    <recommendedName>
        <fullName evidence="7">Phosphomannomutase</fullName>
        <ecNumber evidence="6">5.4.2.8</ecNumber>
    </recommendedName>
</protein>
<keyword evidence="10" id="KW-0460">Magnesium</keyword>
<dbReference type="PANTHER" id="PTHR46936:SF1">
    <property type="entry name" value="ARABINOSYLTRANSFERASE XEG113"/>
    <property type="match status" value="1"/>
</dbReference>
<dbReference type="PANTHER" id="PTHR46936">
    <property type="entry name" value="ARABINOSYLTRANSFERASE XEG113"/>
    <property type="match status" value="1"/>
</dbReference>
<evidence type="ECO:0000256" key="7">
    <source>
        <dbReference type="ARBA" id="ARBA00021706"/>
    </source>
</evidence>
<dbReference type="InterPro" id="IPR005069">
    <property type="entry name" value="Nucl-diP-sugar_transferase"/>
</dbReference>
<evidence type="ECO:0000256" key="1">
    <source>
        <dbReference type="ARBA" id="ARBA00000586"/>
    </source>
</evidence>
<dbReference type="CDD" id="cd02585">
    <property type="entry name" value="HAD_PMM"/>
    <property type="match status" value="1"/>
</dbReference>
<proteinExistence type="inferred from homology"/>
<evidence type="ECO:0000256" key="8">
    <source>
        <dbReference type="ARBA" id="ARBA00022490"/>
    </source>
</evidence>
<dbReference type="SFLD" id="SFLDS00003">
    <property type="entry name" value="Haloacid_Dehalogenase"/>
    <property type="match status" value="1"/>
</dbReference>
<evidence type="ECO:0000256" key="11">
    <source>
        <dbReference type="ARBA" id="ARBA00023235"/>
    </source>
</evidence>
<evidence type="ECO:0000256" key="10">
    <source>
        <dbReference type="ARBA" id="ARBA00022842"/>
    </source>
</evidence>
<dbReference type="EMBL" id="CP126211">
    <property type="protein sequence ID" value="WIA13404.1"/>
    <property type="molecule type" value="Genomic_DNA"/>
</dbReference>
<dbReference type="Pfam" id="PF03407">
    <property type="entry name" value="Nucleotid_trans"/>
    <property type="match status" value="1"/>
</dbReference>
<comment type="similarity">
    <text evidence="4">Belongs to the eukaryotic PMM family.</text>
</comment>
<dbReference type="InterPro" id="IPR005002">
    <property type="entry name" value="PMM"/>
</dbReference>
<dbReference type="SUPFAM" id="SSF56784">
    <property type="entry name" value="HAD-like"/>
    <property type="match status" value="1"/>
</dbReference>
<keyword evidence="11" id="KW-0413">Isomerase</keyword>
<dbReference type="EC" id="5.4.2.8" evidence="6"/>
<dbReference type="Proteomes" id="UP001244341">
    <property type="component" value="Chromosome 4b"/>
</dbReference>
<dbReference type="InterPro" id="IPR036412">
    <property type="entry name" value="HAD-like_sf"/>
</dbReference>
<dbReference type="Gene3D" id="3.30.1240.20">
    <property type="match status" value="1"/>
</dbReference>
<dbReference type="InterPro" id="IPR043169">
    <property type="entry name" value="PMM_cap"/>
</dbReference>
<dbReference type="Gene3D" id="3.40.50.1000">
    <property type="entry name" value="HAD superfamily/HAD-like"/>
    <property type="match status" value="1"/>
</dbReference>
<name>A0ABY8TW85_TETOB</name>
<evidence type="ECO:0000313" key="14">
    <source>
        <dbReference type="Proteomes" id="UP001244341"/>
    </source>
</evidence>
<evidence type="ECO:0000256" key="4">
    <source>
        <dbReference type="ARBA" id="ARBA00009736"/>
    </source>
</evidence>
<evidence type="ECO:0000259" key="12">
    <source>
        <dbReference type="Pfam" id="PF03407"/>
    </source>
</evidence>
<keyword evidence="9" id="KW-0479">Metal-binding</keyword>
<evidence type="ECO:0000256" key="3">
    <source>
        <dbReference type="ARBA" id="ARBA00004699"/>
    </source>
</evidence>
<evidence type="ECO:0000256" key="2">
    <source>
        <dbReference type="ARBA" id="ARBA00004496"/>
    </source>
</evidence>
<evidence type="ECO:0000256" key="9">
    <source>
        <dbReference type="ARBA" id="ARBA00022723"/>
    </source>
</evidence>
<gene>
    <name evidence="13" type="ORF">OEZ85_006984</name>
</gene>
<dbReference type="NCBIfam" id="TIGR01484">
    <property type="entry name" value="HAD-SF-IIB"/>
    <property type="match status" value="1"/>
</dbReference>
<comment type="subunit">
    <text evidence="5">Homodimer.</text>
</comment>